<evidence type="ECO:0008006" key="3">
    <source>
        <dbReference type="Google" id="ProtNLM"/>
    </source>
</evidence>
<dbReference type="InterPro" id="IPR031325">
    <property type="entry name" value="RHS_repeat"/>
</dbReference>
<gene>
    <name evidence="1" type="ORF">KY5_0571</name>
</gene>
<keyword evidence="2" id="KW-1185">Reference proteome</keyword>
<dbReference type="Pfam" id="PF05593">
    <property type="entry name" value="RHS_repeat"/>
    <property type="match status" value="1"/>
</dbReference>
<evidence type="ECO:0000313" key="1">
    <source>
        <dbReference type="EMBL" id="ATL25589.1"/>
    </source>
</evidence>
<organism evidence="1 2">
    <name type="scientific">Streptomyces formicae</name>
    <dbReference type="NCBI Taxonomy" id="1616117"/>
    <lineage>
        <taxon>Bacteria</taxon>
        <taxon>Bacillati</taxon>
        <taxon>Actinomycetota</taxon>
        <taxon>Actinomycetes</taxon>
        <taxon>Kitasatosporales</taxon>
        <taxon>Streptomycetaceae</taxon>
        <taxon>Streptomyces</taxon>
    </lineage>
</organism>
<evidence type="ECO:0000313" key="2">
    <source>
        <dbReference type="Proteomes" id="UP000221011"/>
    </source>
</evidence>
<proteinExistence type="predicted"/>
<name>A0A291Q1J4_9ACTN</name>
<protein>
    <recommendedName>
        <fullName evidence="3">Rhs protein</fullName>
    </recommendedName>
</protein>
<dbReference type="NCBIfam" id="TIGR01643">
    <property type="entry name" value="YD_repeat_2x"/>
    <property type="match status" value="1"/>
</dbReference>
<dbReference type="RefSeq" id="WP_098240688.1">
    <property type="nucleotide sequence ID" value="NZ_CP022685.1"/>
</dbReference>
<dbReference type="KEGG" id="sfk:KY5_0571"/>
<dbReference type="Gene3D" id="2.180.10.10">
    <property type="entry name" value="RHS repeat-associated core"/>
    <property type="match status" value="1"/>
</dbReference>
<accession>A0A291Q1J4</accession>
<dbReference type="InterPro" id="IPR006530">
    <property type="entry name" value="YD"/>
</dbReference>
<dbReference type="AlphaFoldDB" id="A0A291Q1J4"/>
<sequence>MGNLTSETVNGRTATYAYDVFGRRTNRTTPTGAISTITYDIADNVAELTIAGRRGSFERDRAGKELVRHVGAAVSGCFILMSHP</sequence>
<reference evidence="1 2" key="1">
    <citation type="submission" date="2017-08" db="EMBL/GenBank/DDBJ databases">
        <title>Complete Genome Sequence of Streptomyces formicae KY5, the formicamycin producer.</title>
        <authorList>
            <person name="Holmes N.A."/>
            <person name="Devine R."/>
            <person name="Qin Z."/>
            <person name="Seipke R.F."/>
            <person name="Wilkinson B."/>
            <person name="Hutchings M.I."/>
        </authorList>
    </citation>
    <scope>NUCLEOTIDE SEQUENCE [LARGE SCALE GENOMIC DNA]</scope>
    <source>
        <strain evidence="1 2">KY5</strain>
    </source>
</reference>
<dbReference type="Proteomes" id="UP000221011">
    <property type="component" value="Chromosome"/>
</dbReference>
<dbReference type="EMBL" id="CP022685">
    <property type="protein sequence ID" value="ATL25589.1"/>
    <property type="molecule type" value="Genomic_DNA"/>
</dbReference>